<reference evidence="2 3" key="1">
    <citation type="journal article" date="2023" name="Plants (Basel)">
        <title>Bridging the Gap: Combining Genomics and Transcriptomics Approaches to Understand Stylosanthes scabra, an Orphan Legume from the Brazilian Caatinga.</title>
        <authorList>
            <person name="Ferreira-Neto J.R.C."/>
            <person name="da Silva M.D."/>
            <person name="Binneck E."/>
            <person name="de Melo N.F."/>
            <person name="da Silva R.H."/>
            <person name="de Melo A.L.T.M."/>
            <person name="Pandolfi V."/>
            <person name="Bustamante F.O."/>
            <person name="Brasileiro-Vidal A.C."/>
            <person name="Benko-Iseppon A.M."/>
        </authorList>
    </citation>
    <scope>NUCLEOTIDE SEQUENCE [LARGE SCALE GENOMIC DNA]</scope>
    <source>
        <tissue evidence="2">Leaves</tissue>
    </source>
</reference>
<evidence type="ECO:0000313" key="3">
    <source>
        <dbReference type="Proteomes" id="UP001341840"/>
    </source>
</evidence>
<proteinExistence type="predicted"/>
<gene>
    <name evidence="2" type="ORF">PIB30_081805</name>
</gene>
<organism evidence="2 3">
    <name type="scientific">Stylosanthes scabra</name>
    <dbReference type="NCBI Taxonomy" id="79078"/>
    <lineage>
        <taxon>Eukaryota</taxon>
        <taxon>Viridiplantae</taxon>
        <taxon>Streptophyta</taxon>
        <taxon>Embryophyta</taxon>
        <taxon>Tracheophyta</taxon>
        <taxon>Spermatophyta</taxon>
        <taxon>Magnoliopsida</taxon>
        <taxon>eudicotyledons</taxon>
        <taxon>Gunneridae</taxon>
        <taxon>Pentapetalae</taxon>
        <taxon>rosids</taxon>
        <taxon>fabids</taxon>
        <taxon>Fabales</taxon>
        <taxon>Fabaceae</taxon>
        <taxon>Papilionoideae</taxon>
        <taxon>50 kb inversion clade</taxon>
        <taxon>dalbergioids sensu lato</taxon>
        <taxon>Dalbergieae</taxon>
        <taxon>Pterocarpus clade</taxon>
        <taxon>Stylosanthes</taxon>
    </lineage>
</organism>
<comment type="caution">
    <text evidence="2">The sequence shown here is derived from an EMBL/GenBank/DDBJ whole genome shotgun (WGS) entry which is preliminary data.</text>
</comment>
<name>A0ABU6YQ23_9FABA</name>
<protein>
    <submittedName>
        <fullName evidence="2">Uncharacterized protein</fullName>
    </submittedName>
</protein>
<sequence length="152" mass="17611">MECFITWQLEPENSGLFGRKPIINSLLNKTNEPKKKNEERKLAEQKTKFGSKSEEELHAYAWKRTHMRASQRPITPRQLWPRLGMALWLPLTTHRRGSPCIYVESQQLTFLHHVSTSPNVTLTPSSFIHPCIGVEDSRIYVESTLVTFKAHI</sequence>
<feature type="compositionally biased region" description="Basic and acidic residues" evidence="1">
    <location>
        <begin position="31"/>
        <end position="50"/>
    </location>
</feature>
<accession>A0ABU6YQ23</accession>
<dbReference type="Proteomes" id="UP001341840">
    <property type="component" value="Unassembled WGS sequence"/>
</dbReference>
<evidence type="ECO:0000256" key="1">
    <source>
        <dbReference type="SAM" id="MobiDB-lite"/>
    </source>
</evidence>
<evidence type="ECO:0000313" key="2">
    <source>
        <dbReference type="EMBL" id="MED6212284.1"/>
    </source>
</evidence>
<keyword evidence="3" id="KW-1185">Reference proteome</keyword>
<feature type="region of interest" description="Disordered" evidence="1">
    <location>
        <begin position="29"/>
        <end position="50"/>
    </location>
</feature>
<dbReference type="EMBL" id="JASCZI010242891">
    <property type="protein sequence ID" value="MED6212284.1"/>
    <property type="molecule type" value="Genomic_DNA"/>
</dbReference>